<dbReference type="EMBL" id="JAESWB010000247">
    <property type="protein sequence ID" value="MBL4953829.1"/>
    <property type="molecule type" value="Genomic_DNA"/>
</dbReference>
<gene>
    <name evidence="1" type="ORF">JK635_16720</name>
</gene>
<accession>A0ABS1TR84</accession>
<dbReference type="RefSeq" id="WP_202655094.1">
    <property type="nucleotide sequence ID" value="NZ_JAESWB010000247.1"/>
</dbReference>
<evidence type="ECO:0000313" key="1">
    <source>
        <dbReference type="EMBL" id="MBL4953829.1"/>
    </source>
</evidence>
<dbReference type="Pfam" id="PF14005">
    <property type="entry name" value="YpjP"/>
    <property type="match status" value="1"/>
</dbReference>
<protein>
    <submittedName>
        <fullName evidence="1">YpjP family protein</fullName>
    </submittedName>
</protein>
<organism evidence="1 2">
    <name type="scientific">Neobacillus paridis</name>
    <dbReference type="NCBI Taxonomy" id="2803862"/>
    <lineage>
        <taxon>Bacteria</taxon>
        <taxon>Bacillati</taxon>
        <taxon>Bacillota</taxon>
        <taxon>Bacilli</taxon>
        <taxon>Bacillales</taxon>
        <taxon>Bacillaceae</taxon>
        <taxon>Neobacillus</taxon>
    </lineage>
</organism>
<sequence length="197" mass="22911">MNKWLRKSLFIIISILTFGLVTPSQLMNTVNAENHGDRDAFEAQSVENNFVKATGLLEESESAKETFLQELLKQAELQSYQKFGTRIKPVIENEFREIILPNIESALEETAAQFPEEDLKNLTITEKPGKGLSEKIFNIKNAETGKDILRFHVRREHPPQAGYWFNFHYHTYHDEYQGHHDLGSIYWDKNTPPKWMS</sequence>
<dbReference type="InterPro" id="IPR025616">
    <property type="entry name" value="YpjP"/>
</dbReference>
<comment type="caution">
    <text evidence="1">The sequence shown here is derived from an EMBL/GenBank/DDBJ whole genome shotgun (WGS) entry which is preliminary data.</text>
</comment>
<dbReference type="Proteomes" id="UP000623967">
    <property type="component" value="Unassembled WGS sequence"/>
</dbReference>
<proteinExistence type="predicted"/>
<reference evidence="1 2" key="1">
    <citation type="submission" date="2021-01" db="EMBL/GenBank/DDBJ databases">
        <title>Genome public.</title>
        <authorList>
            <person name="Liu C."/>
            <person name="Sun Q."/>
        </authorList>
    </citation>
    <scope>NUCLEOTIDE SEQUENCE [LARGE SCALE GENOMIC DNA]</scope>
    <source>
        <strain evidence="1 2">YIM B02564</strain>
    </source>
</reference>
<evidence type="ECO:0000313" key="2">
    <source>
        <dbReference type="Proteomes" id="UP000623967"/>
    </source>
</evidence>
<keyword evidence="2" id="KW-1185">Reference proteome</keyword>
<name>A0ABS1TR84_9BACI</name>